<dbReference type="CDD" id="cd00086">
    <property type="entry name" value="homeodomain"/>
    <property type="match status" value="1"/>
</dbReference>
<dbReference type="GO" id="GO:1990837">
    <property type="term" value="F:sequence-specific double-stranded DNA binding"/>
    <property type="evidence" value="ECO:0007669"/>
    <property type="project" value="TreeGrafter"/>
</dbReference>
<keyword evidence="2 6" id="KW-0238">DNA-binding</keyword>
<evidence type="ECO:0000256" key="3">
    <source>
        <dbReference type="ARBA" id="ARBA00023155"/>
    </source>
</evidence>
<accession>A0A9Q1ILB2</accession>
<reference evidence="10" key="1">
    <citation type="journal article" date="2023" name="Science">
        <title>Genome structures resolve the early diversification of teleost fishes.</title>
        <authorList>
            <person name="Parey E."/>
            <person name="Louis A."/>
            <person name="Montfort J."/>
            <person name="Bouchez O."/>
            <person name="Roques C."/>
            <person name="Iampietro C."/>
            <person name="Lluch J."/>
            <person name="Castinel A."/>
            <person name="Donnadieu C."/>
            <person name="Desvignes T."/>
            <person name="Floi Bucao C."/>
            <person name="Jouanno E."/>
            <person name="Wen M."/>
            <person name="Mejri S."/>
            <person name="Dirks R."/>
            <person name="Jansen H."/>
            <person name="Henkel C."/>
            <person name="Chen W.J."/>
            <person name="Zahm M."/>
            <person name="Cabau C."/>
            <person name="Klopp C."/>
            <person name="Thompson A.W."/>
            <person name="Robinson-Rechavi M."/>
            <person name="Braasch I."/>
            <person name="Lecointre G."/>
            <person name="Bobe J."/>
            <person name="Postlethwait J.H."/>
            <person name="Berthelot C."/>
            <person name="Roest Crollius H."/>
            <person name="Guiguen Y."/>
        </authorList>
    </citation>
    <scope>NUCLEOTIDE SEQUENCE</scope>
    <source>
        <strain evidence="10">WJC10195</strain>
    </source>
</reference>
<protein>
    <recommendedName>
        <fullName evidence="9">Homeobox domain-containing protein</fullName>
    </recommendedName>
</protein>
<comment type="subcellular location">
    <subcellularLocation>
        <location evidence="1 6 7">Nucleus</location>
    </subcellularLocation>
</comment>
<evidence type="ECO:0000256" key="5">
    <source>
        <dbReference type="ARBA" id="ARBA00038351"/>
    </source>
</evidence>
<dbReference type="GO" id="GO:0005634">
    <property type="term" value="C:nucleus"/>
    <property type="evidence" value="ECO:0007669"/>
    <property type="project" value="UniProtKB-SubCell"/>
</dbReference>
<dbReference type="GO" id="GO:0010468">
    <property type="term" value="P:regulation of gene expression"/>
    <property type="evidence" value="ECO:0007669"/>
    <property type="project" value="TreeGrafter"/>
</dbReference>
<dbReference type="Pfam" id="PF00046">
    <property type="entry name" value="Homeodomain"/>
    <property type="match status" value="1"/>
</dbReference>
<evidence type="ECO:0000256" key="8">
    <source>
        <dbReference type="SAM" id="MobiDB-lite"/>
    </source>
</evidence>
<evidence type="ECO:0000256" key="7">
    <source>
        <dbReference type="RuleBase" id="RU000682"/>
    </source>
</evidence>
<dbReference type="SMART" id="SM00389">
    <property type="entry name" value="HOX"/>
    <property type="match status" value="1"/>
</dbReference>
<dbReference type="EMBL" id="JAINUF010000012">
    <property type="protein sequence ID" value="KAJ8344877.1"/>
    <property type="molecule type" value="Genomic_DNA"/>
</dbReference>
<dbReference type="Gene3D" id="1.10.10.60">
    <property type="entry name" value="Homeodomain-like"/>
    <property type="match status" value="1"/>
</dbReference>
<dbReference type="FunFam" id="1.10.10.60:FF:000679">
    <property type="entry name" value="Homeobox protein aristaless"/>
    <property type="match status" value="1"/>
</dbReference>
<dbReference type="AlphaFoldDB" id="A0A9Q1ILB2"/>
<feature type="compositionally biased region" description="Basic residues" evidence="8">
    <location>
        <begin position="311"/>
        <end position="320"/>
    </location>
</feature>
<keyword evidence="3 6" id="KW-0371">Homeobox</keyword>
<evidence type="ECO:0000256" key="1">
    <source>
        <dbReference type="ARBA" id="ARBA00004123"/>
    </source>
</evidence>
<feature type="compositionally biased region" description="Polar residues" evidence="8">
    <location>
        <begin position="284"/>
        <end position="296"/>
    </location>
</feature>
<keyword evidence="4 6" id="KW-0539">Nucleus</keyword>
<sequence length="320" mass="35977">MSQRTSHPTSVLWRPCPLGLTLIPCPCYLFVLGQLSFDGVHTLLFIGLHRRPIGFASTTPDPRALRSPPYLPSVSRPDAEDQEMFCPSGLVSALSPSVFSPSPAHLFPVFPARLRPTHIPNFLIPGPLFTYEILRGYLQPEPSKQALFLATHTSNLVNITDSPDEPRPVKQRRARANYSSWQLDELEKTFERTRYPDIFTREALALRLDLIETRVQEWNEVWFQNRRAKLRRQMKLQGQVAERRVDGDGEETGYGPEWSTPDPQSPDRDQEAGNCPWPRPCASVTPTPLQNIAQGTEEQEMGAGSGSARLLRAKAKGLQA</sequence>
<comment type="similarity">
    <text evidence="5">Belongs to the paired homeobox family. Unc-4 subfamily.</text>
</comment>
<comment type="caution">
    <text evidence="10">The sequence shown here is derived from an EMBL/GenBank/DDBJ whole genome shotgun (WGS) entry which is preliminary data.</text>
</comment>
<evidence type="ECO:0000313" key="11">
    <source>
        <dbReference type="Proteomes" id="UP001152622"/>
    </source>
</evidence>
<evidence type="ECO:0000256" key="2">
    <source>
        <dbReference type="ARBA" id="ARBA00023125"/>
    </source>
</evidence>
<dbReference type="SUPFAM" id="SSF46689">
    <property type="entry name" value="Homeodomain-like"/>
    <property type="match status" value="1"/>
</dbReference>
<evidence type="ECO:0000259" key="9">
    <source>
        <dbReference type="PROSITE" id="PS50071"/>
    </source>
</evidence>
<dbReference type="Proteomes" id="UP001152622">
    <property type="component" value="Chromosome 12"/>
</dbReference>
<dbReference type="PANTHER" id="PTHR46799:SF2">
    <property type="entry name" value="HOMEOBOX DOMAIN-CONTAINING PROTEIN"/>
    <property type="match status" value="1"/>
</dbReference>
<dbReference type="OrthoDB" id="6159439at2759"/>
<evidence type="ECO:0000256" key="4">
    <source>
        <dbReference type="ARBA" id="ARBA00023242"/>
    </source>
</evidence>
<evidence type="ECO:0000256" key="6">
    <source>
        <dbReference type="PROSITE-ProRule" id="PRU00108"/>
    </source>
</evidence>
<keyword evidence="11" id="KW-1185">Reference proteome</keyword>
<feature type="DNA-binding region" description="Homeobox" evidence="6">
    <location>
        <begin position="171"/>
        <end position="234"/>
    </location>
</feature>
<organism evidence="10 11">
    <name type="scientific">Synaphobranchus kaupii</name>
    <name type="common">Kaup's arrowtooth eel</name>
    <dbReference type="NCBI Taxonomy" id="118154"/>
    <lineage>
        <taxon>Eukaryota</taxon>
        <taxon>Metazoa</taxon>
        <taxon>Chordata</taxon>
        <taxon>Craniata</taxon>
        <taxon>Vertebrata</taxon>
        <taxon>Euteleostomi</taxon>
        <taxon>Actinopterygii</taxon>
        <taxon>Neopterygii</taxon>
        <taxon>Teleostei</taxon>
        <taxon>Anguilliformes</taxon>
        <taxon>Synaphobranchidae</taxon>
        <taxon>Synaphobranchus</taxon>
    </lineage>
</organism>
<dbReference type="InterPro" id="IPR001356">
    <property type="entry name" value="HD"/>
</dbReference>
<dbReference type="PANTHER" id="PTHR46799">
    <property type="entry name" value="HOMEOBOX PROTEIN UNC-4 HOMOLOG"/>
    <property type="match status" value="1"/>
</dbReference>
<feature type="region of interest" description="Disordered" evidence="8">
    <location>
        <begin position="236"/>
        <end position="320"/>
    </location>
</feature>
<dbReference type="PROSITE" id="PS50071">
    <property type="entry name" value="HOMEOBOX_2"/>
    <property type="match status" value="1"/>
</dbReference>
<feature type="domain" description="Homeobox" evidence="9">
    <location>
        <begin position="169"/>
        <end position="233"/>
    </location>
</feature>
<name>A0A9Q1ILB2_SYNKA</name>
<dbReference type="InterPro" id="IPR009057">
    <property type="entry name" value="Homeodomain-like_sf"/>
</dbReference>
<proteinExistence type="inferred from homology"/>
<gene>
    <name evidence="10" type="ORF">SKAU_G00290700</name>
</gene>
<evidence type="ECO:0000313" key="10">
    <source>
        <dbReference type="EMBL" id="KAJ8344877.1"/>
    </source>
</evidence>